<dbReference type="EMBL" id="CP016545">
    <property type="protein sequence ID" value="ANU08505.1"/>
    <property type="molecule type" value="Genomic_DNA"/>
</dbReference>
<dbReference type="RefSeq" id="WP_257784259.1">
    <property type="nucleotide sequence ID" value="NZ_CP016545.1"/>
</dbReference>
<feature type="transmembrane region" description="Helical" evidence="1">
    <location>
        <begin position="12"/>
        <end position="31"/>
    </location>
</feature>
<proteinExistence type="predicted"/>
<keyword evidence="1" id="KW-1133">Transmembrane helix</keyword>
<dbReference type="KEGG" id="anh:A6F65_02221"/>
<evidence type="ECO:0000313" key="2">
    <source>
        <dbReference type="EMBL" id="ANU08505.1"/>
    </source>
</evidence>
<reference evidence="2 3" key="1">
    <citation type="submission" date="2016-07" db="EMBL/GenBank/DDBJ databases">
        <title>Complete genome sequence of Altererythrobacter namhicola JCM 16345T, containing esterase-encoding genes.</title>
        <authorList>
            <person name="Cheng H."/>
            <person name="Wu Y.-H."/>
            <person name="Jian S.-L."/>
            <person name="Huo Y.-Y."/>
            <person name="Wang C.-S."/>
            <person name="Xu X.-W."/>
        </authorList>
    </citation>
    <scope>NUCLEOTIDE SEQUENCE [LARGE SCALE GENOMIC DNA]</scope>
    <source>
        <strain evidence="2 3">JCM 16345</strain>
    </source>
</reference>
<name>A0A1C7DAN2_9SPHN</name>
<accession>A0A1C7DAN2</accession>
<dbReference type="Proteomes" id="UP000092698">
    <property type="component" value="Chromosome"/>
</dbReference>
<dbReference type="STRING" id="645517.A6F65_02221"/>
<keyword evidence="1" id="KW-0472">Membrane</keyword>
<protein>
    <submittedName>
        <fullName evidence="2">Uncharacterized protein</fullName>
    </submittedName>
</protein>
<evidence type="ECO:0000256" key="1">
    <source>
        <dbReference type="SAM" id="Phobius"/>
    </source>
</evidence>
<keyword evidence="3" id="KW-1185">Reference proteome</keyword>
<gene>
    <name evidence="2" type="ORF">A6F65_02221</name>
</gene>
<keyword evidence="1" id="KW-0812">Transmembrane</keyword>
<sequence length="43" mass="4529">MSIDNIFARRVFASVSAMAMTGFLLLSSFAYSPEATILAGSIA</sequence>
<evidence type="ECO:0000313" key="3">
    <source>
        <dbReference type="Proteomes" id="UP000092698"/>
    </source>
</evidence>
<organism evidence="2 3">
    <name type="scientific">Paraurantiacibacter namhicola</name>
    <dbReference type="NCBI Taxonomy" id="645517"/>
    <lineage>
        <taxon>Bacteria</taxon>
        <taxon>Pseudomonadati</taxon>
        <taxon>Pseudomonadota</taxon>
        <taxon>Alphaproteobacteria</taxon>
        <taxon>Sphingomonadales</taxon>
        <taxon>Erythrobacteraceae</taxon>
        <taxon>Paraurantiacibacter</taxon>
    </lineage>
</organism>
<dbReference type="AlphaFoldDB" id="A0A1C7DAN2"/>